<name>A0A3P7I7A0_STRVU</name>
<dbReference type="AlphaFoldDB" id="A0A3P7I7A0"/>
<sequence>MPTLNSTDFAPCFGIRSASILWILSSFRTVYAVFPKPVERGRFWSLLLSIDFVQLHVEEVSPYRQLQVKIACMVLIPV</sequence>
<keyword evidence="2" id="KW-1185">Reference proteome</keyword>
<protein>
    <submittedName>
        <fullName evidence="1">Uncharacterized protein</fullName>
    </submittedName>
</protein>
<gene>
    <name evidence="1" type="ORF">SVUK_LOCUS4269</name>
</gene>
<reference evidence="1 2" key="1">
    <citation type="submission" date="2018-11" db="EMBL/GenBank/DDBJ databases">
        <authorList>
            <consortium name="Pathogen Informatics"/>
        </authorList>
    </citation>
    <scope>NUCLEOTIDE SEQUENCE [LARGE SCALE GENOMIC DNA]</scope>
</reference>
<evidence type="ECO:0000313" key="1">
    <source>
        <dbReference type="EMBL" id="VDM69271.1"/>
    </source>
</evidence>
<proteinExistence type="predicted"/>
<accession>A0A3P7I7A0</accession>
<dbReference type="EMBL" id="UYYB01011665">
    <property type="protein sequence ID" value="VDM69271.1"/>
    <property type="molecule type" value="Genomic_DNA"/>
</dbReference>
<dbReference type="Proteomes" id="UP000270094">
    <property type="component" value="Unassembled WGS sequence"/>
</dbReference>
<organism evidence="1 2">
    <name type="scientific">Strongylus vulgaris</name>
    <name type="common">Blood worm</name>
    <dbReference type="NCBI Taxonomy" id="40348"/>
    <lineage>
        <taxon>Eukaryota</taxon>
        <taxon>Metazoa</taxon>
        <taxon>Ecdysozoa</taxon>
        <taxon>Nematoda</taxon>
        <taxon>Chromadorea</taxon>
        <taxon>Rhabditida</taxon>
        <taxon>Rhabditina</taxon>
        <taxon>Rhabditomorpha</taxon>
        <taxon>Strongyloidea</taxon>
        <taxon>Strongylidae</taxon>
        <taxon>Strongylus</taxon>
    </lineage>
</organism>
<evidence type="ECO:0000313" key="2">
    <source>
        <dbReference type="Proteomes" id="UP000270094"/>
    </source>
</evidence>